<keyword evidence="7" id="KW-0677">Repeat</keyword>
<dbReference type="GO" id="GO:0004674">
    <property type="term" value="F:protein serine/threonine kinase activity"/>
    <property type="evidence" value="ECO:0007669"/>
    <property type="project" value="UniProtKB-KW"/>
</dbReference>
<dbReference type="Proteomes" id="UP000822688">
    <property type="component" value="Chromosome 8"/>
</dbReference>
<evidence type="ECO:0000256" key="3">
    <source>
        <dbReference type="ARBA" id="ARBA00022614"/>
    </source>
</evidence>
<dbReference type="InterPro" id="IPR052422">
    <property type="entry name" value="Auxin_Ser/Thr_Kinase"/>
</dbReference>
<evidence type="ECO:0000256" key="5">
    <source>
        <dbReference type="ARBA" id="ARBA00022692"/>
    </source>
</evidence>
<evidence type="ECO:0000256" key="14">
    <source>
        <dbReference type="ARBA" id="ARBA00023180"/>
    </source>
</evidence>
<feature type="domain" description="Protein kinase" evidence="15">
    <location>
        <begin position="50"/>
        <end position="142"/>
    </location>
</feature>
<keyword evidence="14" id="KW-0325">Glycoprotein</keyword>
<evidence type="ECO:0000256" key="11">
    <source>
        <dbReference type="ARBA" id="ARBA00022989"/>
    </source>
</evidence>
<keyword evidence="17" id="KW-1185">Reference proteome</keyword>
<dbReference type="GO" id="GO:0005524">
    <property type="term" value="F:ATP binding"/>
    <property type="evidence" value="ECO:0007669"/>
    <property type="project" value="UniProtKB-KW"/>
</dbReference>
<accession>A0A8T0H666</accession>
<keyword evidence="3" id="KW-0433">Leucine-rich repeat</keyword>
<keyword evidence="9" id="KW-0418">Kinase</keyword>
<dbReference type="PANTHER" id="PTHR47986">
    <property type="entry name" value="OSJNBA0070M12.3 PROTEIN"/>
    <property type="match status" value="1"/>
</dbReference>
<keyword evidence="6" id="KW-0732">Signal</keyword>
<keyword evidence="4" id="KW-0808">Transferase</keyword>
<dbReference type="EMBL" id="CM026429">
    <property type="protein sequence ID" value="KAG0564602.1"/>
    <property type="molecule type" value="Genomic_DNA"/>
</dbReference>
<dbReference type="PROSITE" id="PS50011">
    <property type="entry name" value="PROTEIN_KINASE_DOM"/>
    <property type="match status" value="1"/>
</dbReference>
<evidence type="ECO:0000256" key="10">
    <source>
        <dbReference type="ARBA" id="ARBA00022840"/>
    </source>
</evidence>
<sequence length="142" mass="15999">MSPKSHPHTLFSRASFHKISTWCWISIMQAQELWYTAFTIDQLRSVTNNFAESNVLGQGGFRVVYKGVLADGTKIDVKRIQLAVVSSKGLSELRSDIAILTKVKHRHLVALLGYCTDGIERLLCTSTCRKAPWRSICSSTRR</sequence>
<evidence type="ECO:0000256" key="2">
    <source>
        <dbReference type="ARBA" id="ARBA00022527"/>
    </source>
</evidence>
<comment type="subcellular location">
    <subcellularLocation>
        <location evidence="1">Membrane</location>
        <topology evidence="1">Single-pass membrane protein</topology>
    </subcellularLocation>
</comment>
<reference evidence="16" key="1">
    <citation type="submission" date="2020-06" db="EMBL/GenBank/DDBJ databases">
        <title>WGS assembly of Ceratodon purpureus strain R40.</title>
        <authorList>
            <person name="Carey S.B."/>
            <person name="Jenkins J."/>
            <person name="Shu S."/>
            <person name="Lovell J.T."/>
            <person name="Sreedasyam A."/>
            <person name="Maumus F."/>
            <person name="Tiley G.P."/>
            <person name="Fernandez-Pozo N."/>
            <person name="Barry K."/>
            <person name="Chen C."/>
            <person name="Wang M."/>
            <person name="Lipzen A."/>
            <person name="Daum C."/>
            <person name="Saski C.A."/>
            <person name="Payton A.C."/>
            <person name="Mcbreen J.C."/>
            <person name="Conrad R.E."/>
            <person name="Kollar L.M."/>
            <person name="Olsson S."/>
            <person name="Huttunen S."/>
            <person name="Landis J.B."/>
            <person name="Wickett N.J."/>
            <person name="Johnson M.G."/>
            <person name="Rensing S.A."/>
            <person name="Grimwood J."/>
            <person name="Schmutz J."/>
            <person name="Mcdaniel S.F."/>
        </authorList>
    </citation>
    <scope>NUCLEOTIDE SEQUENCE</scope>
    <source>
        <strain evidence="16">R40</strain>
    </source>
</reference>
<evidence type="ECO:0000256" key="1">
    <source>
        <dbReference type="ARBA" id="ARBA00004167"/>
    </source>
</evidence>
<keyword evidence="8" id="KW-0547">Nucleotide-binding</keyword>
<keyword evidence="10" id="KW-0067">ATP-binding</keyword>
<dbReference type="PANTHER" id="PTHR47986:SF1">
    <property type="entry name" value="OS04G0685900 PROTEIN"/>
    <property type="match status" value="1"/>
</dbReference>
<keyword evidence="11" id="KW-1133">Transmembrane helix</keyword>
<evidence type="ECO:0000313" key="16">
    <source>
        <dbReference type="EMBL" id="KAG0564602.1"/>
    </source>
</evidence>
<evidence type="ECO:0000256" key="6">
    <source>
        <dbReference type="ARBA" id="ARBA00022729"/>
    </source>
</evidence>
<dbReference type="GO" id="GO:0016020">
    <property type="term" value="C:membrane"/>
    <property type="evidence" value="ECO:0007669"/>
    <property type="project" value="UniProtKB-SubCell"/>
</dbReference>
<dbReference type="InterPro" id="IPR000719">
    <property type="entry name" value="Prot_kinase_dom"/>
</dbReference>
<evidence type="ECO:0000313" key="17">
    <source>
        <dbReference type="Proteomes" id="UP000822688"/>
    </source>
</evidence>
<organism evidence="16 17">
    <name type="scientific">Ceratodon purpureus</name>
    <name type="common">Fire moss</name>
    <name type="synonym">Dicranum purpureum</name>
    <dbReference type="NCBI Taxonomy" id="3225"/>
    <lineage>
        <taxon>Eukaryota</taxon>
        <taxon>Viridiplantae</taxon>
        <taxon>Streptophyta</taxon>
        <taxon>Embryophyta</taxon>
        <taxon>Bryophyta</taxon>
        <taxon>Bryophytina</taxon>
        <taxon>Bryopsida</taxon>
        <taxon>Dicranidae</taxon>
        <taxon>Pseudoditrichales</taxon>
        <taxon>Ditrichaceae</taxon>
        <taxon>Ceratodon</taxon>
    </lineage>
</organism>
<evidence type="ECO:0000259" key="15">
    <source>
        <dbReference type="PROSITE" id="PS50011"/>
    </source>
</evidence>
<name>A0A8T0H666_CERPU</name>
<dbReference type="Gene3D" id="3.30.200.20">
    <property type="entry name" value="Phosphorylase Kinase, domain 1"/>
    <property type="match status" value="1"/>
</dbReference>
<dbReference type="Pfam" id="PF00069">
    <property type="entry name" value="Pkinase"/>
    <property type="match status" value="1"/>
</dbReference>
<protein>
    <recommendedName>
        <fullName evidence="15">Protein kinase domain-containing protein</fullName>
    </recommendedName>
</protein>
<gene>
    <name evidence="16" type="ORF">KC19_8G124400</name>
</gene>
<evidence type="ECO:0000256" key="9">
    <source>
        <dbReference type="ARBA" id="ARBA00022777"/>
    </source>
</evidence>
<comment type="caution">
    <text evidence="16">The sequence shown here is derived from an EMBL/GenBank/DDBJ whole genome shotgun (WGS) entry which is preliminary data.</text>
</comment>
<evidence type="ECO:0000256" key="12">
    <source>
        <dbReference type="ARBA" id="ARBA00023136"/>
    </source>
</evidence>
<keyword evidence="5" id="KW-0812">Transmembrane</keyword>
<dbReference type="AlphaFoldDB" id="A0A8T0H666"/>
<keyword evidence="2" id="KW-0723">Serine/threonine-protein kinase</keyword>
<keyword evidence="12" id="KW-0472">Membrane</keyword>
<evidence type="ECO:0000256" key="4">
    <source>
        <dbReference type="ARBA" id="ARBA00022679"/>
    </source>
</evidence>
<evidence type="ECO:0000256" key="13">
    <source>
        <dbReference type="ARBA" id="ARBA00023170"/>
    </source>
</evidence>
<evidence type="ECO:0000256" key="8">
    <source>
        <dbReference type="ARBA" id="ARBA00022741"/>
    </source>
</evidence>
<proteinExistence type="predicted"/>
<dbReference type="FunFam" id="3.30.200.20:FF:000039">
    <property type="entry name" value="receptor-like protein kinase FERONIA"/>
    <property type="match status" value="1"/>
</dbReference>
<keyword evidence="13" id="KW-0675">Receptor</keyword>
<dbReference type="InterPro" id="IPR011009">
    <property type="entry name" value="Kinase-like_dom_sf"/>
</dbReference>
<dbReference type="SUPFAM" id="SSF56112">
    <property type="entry name" value="Protein kinase-like (PK-like)"/>
    <property type="match status" value="1"/>
</dbReference>
<evidence type="ECO:0000256" key="7">
    <source>
        <dbReference type="ARBA" id="ARBA00022737"/>
    </source>
</evidence>